<keyword evidence="2" id="KW-1185">Reference proteome</keyword>
<accession>A0ACC3YY96</accession>
<evidence type="ECO:0000313" key="1">
    <source>
        <dbReference type="EMBL" id="KAL0936905.1"/>
    </source>
</evidence>
<gene>
    <name evidence="1" type="ORF">CTRU02_209121</name>
</gene>
<proteinExistence type="predicted"/>
<dbReference type="Proteomes" id="UP000805649">
    <property type="component" value="Unassembled WGS sequence"/>
</dbReference>
<sequence length="167" mass="17080">MKVTMNTKLAVAVLAHMSTRVAADRHIRFTDETSGLVEPVLTTVSEGAIGLPIPTDAFDGVVVLETSVCRAVTSTVCETFEVISQVTPSMVDITTTPVVATPVVTEPVGITVSDKVSTSVGHSSTAQKSTATAESSSIVTPVPTSGAEKKDSEGAGILAGLALLLVI</sequence>
<protein>
    <submittedName>
        <fullName evidence="1">Uncharacterized protein</fullName>
    </submittedName>
</protein>
<name>A0ACC3YY96_COLTU</name>
<reference evidence="1 2" key="1">
    <citation type="journal article" date="2020" name="Phytopathology">
        <title>Genome Sequence Resources of Colletotrichum truncatum, C. plurivorum, C. musicola, and C. sojae: Four Species Pathogenic to Soybean (Glycine max).</title>
        <authorList>
            <person name="Rogerio F."/>
            <person name="Boufleur T.R."/>
            <person name="Ciampi-Guillardi M."/>
            <person name="Sukno S.A."/>
            <person name="Thon M.R."/>
            <person name="Massola Junior N.S."/>
            <person name="Baroncelli R."/>
        </authorList>
    </citation>
    <scope>NUCLEOTIDE SEQUENCE [LARGE SCALE GENOMIC DNA]</scope>
    <source>
        <strain evidence="1 2">CMES1059</strain>
    </source>
</reference>
<organism evidence="1 2">
    <name type="scientific">Colletotrichum truncatum</name>
    <name type="common">Anthracnose fungus</name>
    <name type="synonym">Colletotrichum capsici</name>
    <dbReference type="NCBI Taxonomy" id="5467"/>
    <lineage>
        <taxon>Eukaryota</taxon>
        <taxon>Fungi</taxon>
        <taxon>Dikarya</taxon>
        <taxon>Ascomycota</taxon>
        <taxon>Pezizomycotina</taxon>
        <taxon>Sordariomycetes</taxon>
        <taxon>Hypocreomycetidae</taxon>
        <taxon>Glomerellales</taxon>
        <taxon>Glomerellaceae</taxon>
        <taxon>Colletotrichum</taxon>
        <taxon>Colletotrichum truncatum species complex</taxon>
    </lineage>
</organism>
<evidence type="ECO:0000313" key="2">
    <source>
        <dbReference type="Proteomes" id="UP000805649"/>
    </source>
</evidence>
<comment type="caution">
    <text evidence="1">The sequence shown here is derived from an EMBL/GenBank/DDBJ whole genome shotgun (WGS) entry which is preliminary data.</text>
</comment>
<dbReference type="EMBL" id="VUJX02000005">
    <property type="protein sequence ID" value="KAL0936905.1"/>
    <property type="molecule type" value="Genomic_DNA"/>
</dbReference>